<protein>
    <submittedName>
        <fullName evidence="4">Site-specific integrase</fullName>
    </submittedName>
</protein>
<dbReference type="InterPro" id="IPR011010">
    <property type="entry name" value="DNA_brk_join_enz"/>
</dbReference>
<sequence>MMMLDLYAGMRAIEIAALRIGNVVDENGELNEQVYLAKEQTKGQRERVVYFNKRLRKALQDYIAEQGLGDKRQIQLLRTQSGNGFTADTIRRAMRSLFTNAGISNASSHSCRRTALTTLANKGVSVHVIREIAGHANLATAVPGCKQRQAGDGG</sequence>
<organism evidence="4 5">
    <name type="scientific">Congregibacter brevis</name>
    <dbReference type="NCBI Taxonomy" id="3081201"/>
    <lineage>
        <taxon>Bacteria</taxon>
        <taxon>Pseudomonadati</taxon>
        <taxon>Pseudomonadota</taxon>
        <taxon>Gammaproteobacteria</taxon>
        <taxon>Cellvibrionales</taxon>
        <taxon>Halieaceae</taxon>
        <taxon>Congregibacter</taxon>
    </lineage>
</organism>
<dbReference type="Pfam" id="PF00589">
    <property type="entry name" value="Phage_integrase"/>
    <property type="match status" value="1"/>
</dbReference>
<evidence type="ECO:0000259" key="3">
    <source>
        <dbReference type="PROSITE" id="PS51898"/>
    </source>
</evidence>
<dbReference type="InterPro" id="IPR050090">
    <property type="entry name" value="Tyrosine_recombinase_XerCD"/>
</dbReference>
<evidence type="ECO:0000313" key="4">
    <source>
        <dbReference type="EMBL" id="WOJ96245.1"/>
    </source>
</evidence>
<dbReference type="InterPro" id="IPR002104">
    <property type="entry name" value="Integrase_catalytic"/>
</dbReference>
<dbReference type="InterPro" id="IPR013762">
    <property type="entry name" value="Integrase-like_cat_sf"/>
</dbReference>
<dbReference type="Gene3D" id="1.10.443.10">
    <property type="entry name" value="Intergrase catalytic core"/>
    <property type="match status" value="1"/>
</dbReference>
<accession>A0ABZ0IAS9</accession>
<name>A0ABZ0IAS9_9GAMM</name>
<evidence type="ECO:0000256" key="1">
    <source>
        <dbReference type="ARBA" id="ARBA00022908"/>
    </source>
</evidence>
<dbReference type="SUPFAM" id="SSF56349">
    <property type="entry name" value="DNA breaking-rejoining enzymes"/>
    <property type="match status" value="1"/>
</dbReference>
<reference evidence="4 5" key="1">
    <citation type="submission" date="2023-10" db="EMBL/GenBank/DDBJ databases">
        <title>Two novel species belonging to the OM43/NOR5 clade.</title>
        <authorList>
            <person name="Park M."/>
        </authorList>
    </citation>
    <scope>NUCLEOTIDE SEQUENCE [LARGE SCALE GENOMIC DNA]</scope>
    <source>
        <strain evidence="4 5">IMCC45268</strain>
    </source>
</reference>
<keyword evidence="5" id="KW-1185">Reference proteome</keyword>
<dbReference type="RefSeq" id="WP_407326929.1">
    <property type="nucleotide sequence ID" value="NZ_CP136865.1"/>
</dbReference>
<gene>
    <name evidence="4" type="ORF">R0137_13455</name>
</gene>
<dbReference type="CDD" id="cd00397">
    <property type="entry name" value="DNA_BRE_C"/>
    <property type="match status" value="1"/>
</dbReference>
<evidence type="ECO:0000256" key="2">
    <source>
        <dbReference type="ARBA" id="ARBA00023172"/>
    </source>
</evidence>
<dbReference type="PROSITE" id="PS51898">
    <property type="entry name" value="TYR_RECOMBINASE"/>
    <property type="match status" value="1"/>
</dbReference>
<dbReference type="PANTHER" id="PTHR30349">
    <property type="entry name" value="PHAGE INTEGRASE-RELATED"/>
    <property type="match status" value="1"/>
</dbReference>
<proteinExistence type="predicted"/>
<keyword evidence="1" id="KW-0229">DNA integration</keyword>
<dbReference type="Proteomes" id="UP001626549">
    <property type="component" value="Chromosome"/>
</dbReference>
<evidence type="ECO:0000313" key="5">
    <source>
        <dbReference type="Proteomes" id="UP001626549"/>
    </source>
</evidence>
<dbReference type="EMBL" id="CP136865">
    <property type="protein sequence ID" value="WOJ96245.1"/>
    <property type="molecule type" value="Genomic_DNA"/>
</dbReference>
<keyword evidence="2" id="KW-0233">DNA recombination</keyword>
<feature type="domain" description="Tyr recombinase" evidence="3">
    <location>
        <begin position="1"/>
        <end position="154"/>
    </location>
</feature>